<evidence type="ECO:0000313" key="3">
    <source>
        <dbReference type="Proteomes" id="UP000003489"/>
    </source>
</evidence>
<comment type="caution">
    <text evidence="2">The sequence shown here is derived from an EMBL/GenBank/DDBJ whole genome shotgun (WGS) entry which is preliminary data.</text>
</comment>
<keyword evidence="1" id="KW-0812">Transmembrane</keyword>
<organism evidence="2 3">
    <name type="scientific">Methanobrevibacter smithii DSM 2375</name>
    <dbReference type="NCBI Taxonomy" id="483214"/>
    <lineage>
        <taxon>Archaea</taxon>
        <taxon>Methanobacteriati</taxon>
        <taxon>Methanobacteriota</taxon>
        <taxon>Methanomada group</taxon>
        <taxon>Methanobacteria</taxon>
        <taxon>Methanobacteriales</taxon>
        <taxon>Methanobacteriaceae</taxon>
        <taxon>Methanobrevibacter</taxon>
    </lineage>
</organism>
<dbReference type="AlphaFoldDB" id="B9ADP9"/>
<name>B9ADP9_METSM</name>
<keyword evidence="1" id="KW-0472">Membrane</keyword>
<protein>
    <submittedName>
        <fullName evidence="2">Uncharacterized protein</fullName>
    </submittedName>
</protein>
<keyword evidence="1" id="KW-1133">Transmembrane helix</keyword>
<feature type="transmembrane region" description="Helical" evidence="1">
    <location>
        <begin position="21"/>
        <end position="39"/>
    </location>
</feature>
<dbReference type="HOGENOM" id="CLU_2985742_0_0_2"/>
<accession>B9ADP9</accession>
<evidence type="ECO:0000256" key="1">
    <source>
        <dbReference type="SAM" id="Phobius"/>
    </source>
</evidence>
<dbReference type="Proteomes" id="UP000003489">
    <property type="component" value="Unassembled WGS sequence"/>
</dbReference>
<gene>
    <name evidence="2" type="ORF">METSMIALI_00473</name>
</gene>
<evidence type="ECO:0000313" key="2">
    <source>
        <dbReference type="EMBL" id="EEE41589.1"/>
    </source>
</evidence>
<dbReference type="EMBL" id="ABYW01000005">
    <property type="protein sequence ID" value="EEE41589.1"/>
    <property type="molecule type" value="Genomic_DNA"/>
</dbReference>
<sequence length="57" mass="6804">MYNIFTKDNKAFDSPIMKNQYTLSIISNLLIIAINLYQYNEFDLNSNKIESNYGKFW</sequence>
<proteinExistence type="predicted"/>
<reference evidence="2 3" key="2">
    <citation type="submission" date="2008-11" db="EMBL/GenBank/DDBJ databases">
        <title>Draft genome sequence of Methanobrevibacter smithii (DSM 2375).</title>
        <authorList>
            <person name="Sudarsanam P."/>
            <person name="Ley R."/>
            <person name="Guruge J."/>
            <person name="Turnbaugh P.J."/>
            <person name="Mahowald M."/>
            <person name="Liep D."/>
            <person name="Gordon J."/>
        </authorList>
    </citation>
    <scope>NUCLEOTIDE SEQUENCE [LARGE SCALE GENOMIC DNA]</scope>
    <source>
        <strain evidence="2 3">DSM 2375</strain>
    </source>
</reference>
<reference evidence="2 3" key="1">
    <citation type="submission" date="2008-10" db="EMBL/GenBank/DDBJ databases">
        <authorList>
            <person name="Fulton L."/>
            <person name="Clifton S."/>
            <person name="Fulton B."/>
            <person name="Xu J."/>
            <person name="Minx P."/>
            <person name="Pepin K.H."/>
            <person name="Johnson M."/>
            <person name="Bhonagiri V."/>
            <person name="Nash W.E."/>
            <person name="Mardis E.R."/>
            <person name="Wilson R.K."/>
        </authorList>
    </citation>
    <scope>NUCLEOTIDE SEQUENCE [LARGE SCALE GENOMIC DNA]</scope>
    <source>
        <strain evidence="2 3">DSM 2375</strain>
    </source>
</reference>